<feature type="transmembrane region" description="Helical" evidence="4">
    <location>
        <begin position="211"/>
        <end position="231"/>
    </location>
</feature>
<dbReference type="Pfam" id="PF02113">
    <property type="entry name" value="Peptidase_S13"/>
    <property type="match status" value="2"/>
</dbReference>
<keyword evidence="4" id="KW-1133">Transmembrane helix</keyword>
<feature type="compositionally biased region" description="Basic and acidic residues" evidence="3">
    <location>
        <begin position="189"/>
        <end position="201"/>
    </location>
</feature>
<dbReference type="Gene3D" id="3.40.710.10">
    <property type="entry name" value="DD-peptidase/beta-lactamase superfamily"/>
    <property type="match status" value="2"/>
</dbReference>
<feature type="compositionally biased region" description="Acidic residues" evidence="3">
    <location>
        <begin position="30"/>
        <end position="40"/>
    </location>
</feature>
<feature type="compositionally biased region" description="Low complexity" evidence="3">
    <location>
        <begin position="98"/>
        <end position="115"/>
    </location>
</feature>
<evidence type="ECO:0000256" key="3">
    <source>
        <dbReference type="SAM" id="MobiDB-lite"/>
    </source>
</evidence>
<protein>
    <submittedName>
        <fullName evidence="5">D-alanyl-D-alanine carboxypeptidase/D-alanyl-D-alanine-endopeptidase</fullName>
        <ecNumber evidence="5">3.4.16.4</ecNumber>
    </submittedName>
</protein>
<feature type="compositionally biased region" description="Basic and acidic residues" evidence="3">
    <location>
        <begin position="153"/>
        <end position="173"/>
    </location>
</feature>
<dbReference type="SUPFAM" id="SSF56601">
    <property type="entry name" value="beta-lactamase/transpeptidase-like"/>
    <property type="match status" value="1"/>
</dbReference>
<organism evidence="5 6">
    <name type="scientific">Solihabitans fulvus</name>
    <dbReference type="NCBI Taxonomy" id="1892852"/>
    <lineage>
        <taxon>Bacteria</taxon>
        <taxon>Bacillati</taxon>
        <taxon>Actinomycetota</taxon>
        <taxon>Actinomycetes</taxon>
        <taxon>Pseudonocardiales</taxon>
        <taxon>Pseudonocardiaceae</taxon>
        <taxon>Solihabitans</taxon>
    </lineage>
</organism>
<dbReference type="GO" id="GO:0009002">
    <property type="term" value="F:serine-type D-Ala-D-Ala carboxypeptidase activity"/>
    <property type="evidence" value="ECO:0007669"/>
    <property type="project" value="UniProtKB-EC"/>
</dbReference>
<name>A0A5B2XHD6_9PSEU</name>
<feature type="compositionally biased region" description="Pro residues" evidence="3">
    <location>
        <begin position="1"/>
        <end position="12"/>
    </location>
</feature>
<dbReference type="AlphaFoldDB" id="A0A5B2XHD6"/>
<evidence type="ECO:0000256" key="1">
    <source>
        <dbReference type="ARBA" id="ARBA00006096"/>
    </source>
</evidence>
<gene>
    <name evidence="5" type="primary">dacB</name>
    <name evidence="5" type="ORF">F0L68_13575</name>
</gene>
<keyword evidence="4" id="KW-0472">Membrane</keyword>
<keyword evidence="5" id="KW-0645">Protease</keyword>
<evidence type="ECO:0000256" key="4">
    <source>
        <dbReference type="SAM" id="Phobius"/>
    </source>
</evidence>
<evidence type="ECO:0000256" key="2">
    <source>
        <dbReference type="ARBA" id="ARBA00022801"/>
    </source>
</evidence>
<proteinExistence type="inferred from homology"/>
<dbReference type="NCBIfam" id="TIGR00666">
    <property type="entry name" value="PBP4"/>
    <property type="match status" value="1"/>
</dbReference>
<dbReference type="PANTHER" id="PTHR30023:SF0">
    <property type="entry name" value="PENICILLIN-SENSITIVE CARBOXYPEPTIDASE A"/>
    <property type="match status" value="1"/>
</dbReference>
<dbReference type="GO" id="GO:0000270">
    <property type="term" value="P:peptidoglycan metabolic process"/>
    <property type="evidence" value="ECO:0007669"/>
    <property type="project" value="TreeGrafter"/>
</dbReference>
<dbReference type="OrthoDB" id="56883at2"/>
<dbReference type="InterPro" id="IPR000667">
    <property type="entry name" value="Peptidase_S13"/>
</dbReference>
<reference evidence="5 6" key="2">
    <citation type="submission" date="2019-09" db="EMBL/GenBank/DDBJ databases">
        <authorList>
            <person name="Jin C."/>
        </authorList>
    </citation>
    <scope>NUCLEOTIDE SEQUENCE [LARGE SCALE GENOMIC DNA]</scope>
    <source>
        <strain evidence="5 6">AN110305</strain>
    </source>
</reference>
<keyword evidence="2 5" id="KW-0378">Hydrolase</keyword>
<reference evidence="5 6" key="1">
    <citation type="submission" date="2019-09" db="EMBL/GenBank/DDBJ databases">
        <title>Goodfellowia gen. nov., a new genus of the Pseudonocardineae related to Actinoalloteichus, containing Goodfellowia coeruleoviolacea gen. nov., comb. nov. gen. nov., comb. nov.</title>
        <authorList>
            <person name="Labeda D."/>
        </authorList>
    </citation>
    <scope>NUCLEOTIDE SEQUENCE [LARGE SCALE GENOMIC DNA]</scope>
    <source>
        <strain evidence="5 6">AN110305</strain>
    </source>
</reference>
<keyword evidence="6" id="KW-1185">Reference proteome</keyword>
<dbReference type="EC" id="3.4.16.4" evidence="5"/>
<dbReference type="RefSeq" id="WP_149849884.1">
    <property type="nucleotide sequence ID" value="NZ_VUOB01000022.1"/>
</dbReference>
<evidence type="ECO:0000313" key="6">
    <source>
        <dbReference type="Proteomes" id="UP000323454"/>
    </source>
</evidence>
<accession>A0A5B2XHD6</accession>
<dbReference type="PRINTS" id="PR00922">
    <property type="entry name" value="DADACBPTASE3"/>
</dbReference>
<dbReference type="Proteomes" id="UP000323454">
    <property type="component" value="Unassembled WGS sequence"/>
</dbReference>
<feature type="region of interest" description="Disordered" evidence="3">
    <location>
        <begin position="1"/>
        <end position="203"/>
    </location>
</feature>
<evidence type="ECO:0000313" key="5">
    <source>
        <dbReference type="EMBL" id="KAA2262301.1"/>
    </source>
</evidence>
<dbReference type="InterPro" id="IPR012338">
    <property type="entry name" value="Beta-lactam/transpept-like"/>
</dbReference>
<keyword evidence="5" id="KW-0121">Carboxypeptidase</keyword>
<feature type="compositionally biased region" description="Pro residues" evidence="3">
    <location>
        <begin position="176"/>
        <end position="187"/>
    </location>
</feature>
<dbReference type="EMBL" id="VUOB01000022">
    <property type="protein sequence ID" value="KAA2262301.1"/>
    <property type="molecule type" value="Genomic_DNA"/>
</dbReference>
<keyword evidence="4" id="KW-0812">Transmembrane</keyword>
<sequence>MPGPGRPTPGQPGEPADPRQQAPADFEWPTVDDDFDEPAVEEVRQSGSGYVDPPTVQVQRLNQGPRPPQGPPGQQGGPGASRPRDAAQQAPVDPPTRPVQRPQQQPDPARQQRPAVESPTTQFARPLPPQERPQPPRETVGQDTYGQGGQRPEPLRAEQQRPEPLRAEPRRIEPPSSEPPPSLPVEPEPAEHENDAPEVTRKGGRGRRKMLIIAGALILVIALGVGVVVGGDKLGLFGTKAAAIQPPPSPTAVVPALRPVGAGSPAPTPQALAAVLDPLAAAAQLGTLGGAVVDPATGTTLWKKGDTALLTPASSAKLLTAAAALLSLNHADQLSTKVVAGTEPGTVVLIGGGDPTLDSTPAGKENRYPGSAKLADLVNQVKQSAGGTISKVVYDISRYPGPDFANGWDATDIAGGSITHLEPLMIDGGRVDPTEDKPRVANAAQTAADAFARGLGVSAPAVKGAAPQGTKVLGEVRSAPVEQLVANLLQISDNVLAEAMAREVARVNGADQSFTGAAKAVRDVLTKNGFDLSGVVLNDGSGLSLGDKVPAKLFADIVTAAAKPDTAGDEKTAKLRPLLAGLPVAGGSGTLSGRYVSGQTAVGRGWLRAKTGTLSNVNSLAGLVVDNEGRLLVFAFMSNVAQEPDLGAARPYLDTLAAALRNCGCH</sequence>
<comment type="caution">
    <text evidence="5">The sequence shown here is derived from an EMBL/GenBank/DDBJ whole genome shotgun (WGS) entry which is preliminary data.</text>
</comment>
<dbReference type="Gene3D" id="3.50.80.20">
    <property type="entry name" value="D-Ala-D-Ala carboxypeptidase C, peptidase S13"/>
    <property type="match status" value="1"/>
</dbReference>
<comment type="similarity">
    <text evidence="1">Belongs to the peptidase S13 family.</text>
</comment>
<dbReference type="GO" id="GO:0006508">
    <property type="term" value="P:proteolysis"/>
    <property type="evidence" value="ECO:0007669"/>
    <property type="project" value="InterPro"/>
</dbReference>
<dbReference type="PANTHER" id="PTHR30023">
    <property type="entry name" value="D-ALANYL-D-ALANINE CARBOXYPEPTIDASE"/>
    <property type="match status" value="1"/>
</dbReference>